<sequence length="812" mass="89051">MFKMSPASILFWLPWILATSLPVSLGKVVSSGKPCYVDFCSTGQFCDDGMRCCRLCNDIRGDCMDGSLPVECRSWCVDYLTNKRVESIEERKKVADCPDLGPLEHGNYTYASNYRHGTTVTFTCDEDCPDLGPLKHGNYTYASNYRHGTTITFTCDEGYRPFGANTSTCGDFKTWSAPLPVCEVTDCPDLGPLEHGNYTYASNYRHGTTVTFTCDEGHRLFGANTSTCGDFKTWSAPLPGYRPFGANTSTCGDFKTWSAPLPVCEVTDCPDLGPLDHGNYTYASNYRHGTTITFTCDEGYRPFGANTSTCGDFKTWSAPLPVCEVTDCPDLGPLEHGNYTYASNYRHGTTITFTCDEGYRPFGANTSTCGDFKTWSAPLPLQIVQTSARLVMETTHMLLIIVTEPPLRLRVMRDTGFSALTRQHAGISRHGPPLCPCVKRLKCSKPSGGKLPLSYWQLSSFSVYLISRLRKRQTRKDEESAPQGGVNYVVEKQETDTRSNSLKSNRSEDSGIESSRESRIVSEERGGATGKGLDTQRDTLSGRDTHGPLSGEAASEPNIDQNGRIGSAPSMKRAESEPNMESDPRTRSFHTGERHIGESDTGKSDRGKSYTGKSDTGERHKRRHGNPDRSQGDGVPYTYIDNSTTVKSVAFHLNSNNVRETLNYKSGDRNSSSAYKSNNDSNNVKSNNTENDNGNVGPRKSSKSETAAAPNDASSCTGRNSPQTGNVDLDRAAKKQFQEDVKSGTPETNLTTDGIQPEEQGGTFEVITNVEDSYHGICSPSELSVWLSDARAGLGDNVTDPDNSERDPLLTR</sequence>
<dbReference type="Pfam" id="PF00084">
    <property type="entry name" value="Sushi"/>
    <property type="match status" value="4"/>
</dbReference>
<keyword evidence="4" id="KW-0325">Glycoprotein</keyword>
<feature type="compositionally biased region" description="Basic and acidic residues" evidence="6">
    <location>
        <begin position="572"/>
        <end position="608"/>
    </location>
</feature>
<dbReference type="Gene3D" id="2.10.70.10">
    <property type="entry name" value="Complement Module, domain 1"/>
    <property type="match status" value="5"/>
</dbReference>
<feature type="domain" description="Sushi" evidence="8">
    <location>
        <begin position="326"/>
        <end position="384"/>
    </location>
</feature>
<keyword evidence="7" id="KW-0732">Signal</keyword>
<evidence type="ECO:0000259" key="8">
    <source>
        <dbReference type="PROSITE" id="PS50923"/>
    </source>
</evidence>
<feature type="region of interest" description="Disordered" evidence="6">
    <location>
        <begin position="792"/>
        <end position="812"/>
    </location>
</feature>
<dbReference type="SUPFAM" id="SSF57535">
    <property type="entry name" value="Complement control module/SCR domain"/>
    <property type="match status" value="5"/>
</dbReference>
<feature type="compositionally biased region" description="Polar residues" evidence="6">
    <location>
        <begin position="662"/>
        <end position="675"/>
    </location>
</feature>
<comment type="caution">
    <text evidence="5">Lacks conserved residue(s) required for the propagation of feature annotation.</text>
</comment>
<accession>A0ABY7FYF4</accession>
<dbReference type="PANTHER" id="PTHR19325:SF575">
    <property type="entry name" value="LOCOMOTION-RELATED PROTEIN HIKARU GENKI"/>
    <property type="match status" value="1"/>
</dbReference>
<dbReference type="SMART" id="SM00032">
    <property type="entry name" value="CCP"/>
    <property type="match status" value="4"/>
</dbReference>
<organism evidence="9 10">
    <name type="scientific">Mya arenaria</name>
    <name type="common">Soft-shell clam</name>
    <dbReference type="NCBI Taxonomy" id="6604"/>
    <lineage>
        <taxon>Eukaryota</taxon>
        <taxon>Metazoa</taxon>
        <taxon>Spiralia</taxon>
        <taxon>Lophotrochozoa</taxon>
        <taxon>Mollusca</taxon>
        <taxon>Bivalvia</taxon>
        <taxon>Autobranchia</taxon>
        <taxon>Heteroconchia</taxon>
        <taxon>Euheterodonta</taxon>
        <taxon>Imparidentia</taxon>
        <taxon>Neoheterodontei</taxon>
        <taxon>Myida</taxon>
        <taxon>Myoidea</taxon>
        <taxon>Myidae</taxon>
        <taxon>Mya</taxon>
    </lineage>
</organism>
<protein>
    <submittedName>
        <fullName evidence="9">CSMD3-like protein</fullName>
    </submittedName>
</protein>
<feature type="signal peptide" evidence="7">
    <location>
        <begin position="1"/>
        <end position="26"/>
    </location>
</feature>
<feature type="disulfide bond" evidence="5">
    <location>
        <begin position="155"/>
        <end position="182"/>
    </location>
</feature>
<reference evidence="9" key="1">
    <citation type="submission" date="2022-11" db="EMBL/GenBank/DDBJ databases">
        <title>Centuries of genome instability and evolution in soft-shell clam transmissible cancer (bioRxiv).</title>
        <authorList>
            <person name="Hart S.F.M."/>
            <person name="Yonemitsu M.A."/>
            <person name="Giersch R.M."/>
            <person name="Beal B.F."/>
            <person name="Arriagada G."/>
            <person name="Davis B.W."/>
            <person name="Ostrander E.A."/>
            <person name="Goff S.P."/>
            <person name="Metzger M.J."/>
        </authorList>
    </citation>
    <scope>NUCLEOTIDE SEQUENCE</scope>
    <source>
        <strain evidence="9">MELC-2E11</strain>
        <tissue evidence="9">Siphon/mantle</tissue>
    </source>
</reference>
<dbReference type="InterPro" id="IPR035976">
    <property type="entry name" value="Sushi/SCR/CCP_sf"/>
</dbReference>
<feature type="disulfide bond" evidence="5">
    <location>
        <begin position="296"/>
        <end position="323"/>
    </location>
</feature>
<feature type="compositionally biased region" description="Basic and acidic residues" evidence="6">
    <location>
        <begin position="803"/>
        <end position="812"/>
    </location>
</feature>
<keyword evidence="10" id="KW-1185">Reference proteome</keyword>
<proteinExistence type="predicted"/>
<feature type="compositionally biased region" description="Low complexity" evidence="6">
    <location>
        <begin position="676"/>
        <end position="693"/>
    </location>
</feature>
<gene>
    <name evidence="9" type="ORF">MAR_011565</name>
</gene>
<evidence type="ECO:0000256" key="2">
    <source>
        <dbReference type="ARBA" id="ARBA00022737"/>
    </source>
</evidence>
<evidence type="ECO:0000256" key="4">
    <source>
        <dbReference type="ARBA" id="ARBA00023180"/>
    </source>
</evidence>
<name>A0ABY7FYF4_MYAAR</name>
<feature type="compositionally biased region" description="Basic and acidic residues" evidence="6">
    <location>
        <begin position="534"/>
        <end position="546"/>
    </location>
</feature>
<feature type="domain" description="Sushi" evidence="8">
    <location>
        <begin position="126"/>
        <end position="184"/>
    </location>
</feature>
<dbReference type="CDD" id="cd00033">
    <property type="entry name" value="CCP"/>
    <property type="match status" value="4"/>
</dbReference>
<feature type="domain" description="Sushi" evidence="8">
    <location>
        <begin position="267"/>
        <end position="325"/>
    </location>
</feature>
<evidence type="ECO:0000313" key="10">
    <source>
        <dbReference type="Proteomes" id="UP001164746"/>
    </source>
</evidence>
<feature type="region of interest" description="Disordered" evidence="6">
    <location>
        <begin position="662"/>
        <end position="761"/>
    </location>
</feature>
<feature type="compositionally biased region" description="Basic and acidic residues" evidence="6">
    <location>
        <begin position="505"/>
        <end position="526"/>
    </location>
</feature>
<dbReference type="InterPro" id="IPR050350">
    <property type="entry name" value="Compl-Cell_Adhes-Reg"/>
</dbReference>
<feature type="compositionally biased region" description="Polar residues" evidence="6">
    <location>
        <begin position="712"/>
        <end position="726"/>
    </location>
</feature>
<evidence type="ECO:0000256" key="3">
    <source>
        <dbReference type="ARBA" id="ARBA00023157"/>
    </source>
</evidence>
<feature type="region of interest" description="Disordered" evidence="6">
    <location>
        <begin position="473"/>
        <end position="640"/>
    </location>
</feature>
<keyword evidence="1 5" id="KW-0768">Sushi</keyword>
<feature type="compositionally biased region" description="Basic and acidic residues" evidence="6">
    <location>
        <begin position="728"/>
        <end position="742"/>
    </location>
</feature>
<dbReference type="PROSITE" id="PS50923">
    <property type="entry name" value="SUSHI"/>
    <property type="match status" value="4"/>
</dbReference>
<keyword evidence="2" id="KW-0677">Repeat</keyword>
<feature type="chain" id="PRO_5046447791" evidence="7">
    <location>
        <begin position="27"/>
        <end position="812"/>
    </location>
</feature>
<evidence type="ECO:0000256" key="1">
    <source>
        <dbReference type="ARBA" id="ARBA00022659"/>
    </source>
</evidence>
<dbReference type="PANTHER" id="PTHR19325">
    <property type="entry name" value="COMPLEMENT COMPONENT-RELATED SUSHI DOMAIN-CONTAINING"/>
    <property type="match status" value="1"/>
</dbReference>
<evidence type="ECO:0000256" key="7">
    <source>
        <dbReference type="SAM" id="SignalP"/>
    </source>
</evidence>
<evidence type="ECO:0000313" key="9">
    <source>
        <dbReference type="EMBL" id="WAR25861.1"/>
    </source>
</evidence>
<evidence type="ECO:0000256" key="5">
    <source>
        <dbReference type="PROSITE-ProRule" id="PRU00302"/>
    </source>
</evidence>
<keyword evidence="3 5" id="KW-1015">Disulfide bond</keyword>
<feature type="domain" description="Sushi" evidence="8">
    <location>
        <begin position="185"/>
        <end position="243"/>
    </location>
</feature>
<feature type="compositionally biased region" description="Polar residues" evidence="6">
    <location>
        <begin position="745"/>
        <end position="754"/>
    </location>
</feature>
<evidence type="ECO:0000256" key="6">
    <source>
        <dbReference type="SAM" id="MobiDB-lite"/>
    </source>
</evidence>
<dbReference type="EMBL" id="CP111025">
    <property type="protein sequence ID" value="WAR25861.1"/>
    <property type="molecule type" value="Genomic_DNA"/>
</dbReference>
<dbReference type="InterPro" id="IPR000436">
    <property type="entry name" value="Sushi_SCR_CCP_dom"/>
</dbReference>
<dbReference type="Proteomes" id="UP001164746">
    <property type="component" value="Chromosome 14"/>
</dbReference>